<organism evidence="2 3">
    <name type="scientific">Clohesyomyces aquaticus</name>
    <dbReference type="NCBI Taxonomy" id="1231657"/>
    <lineage>
        <taxon>Eukaryota</taxon>
        <taxon>Fungi</taxon>
        <taxon>Dikarya</taxon>
        <taxon>Ascomycota</taxon>
        <taxon>Pezizomycotina</taxon>
        <taxon>Dothideomycetes</taxon>
        <taxon>Pleosporomycetidae</taxon>
        <taxon>Pleosporales</taxon>
        <taxon>Lindgomycetaceae</taxon>
        <taxon>Clohesyomyces</taxon>
    </lineage>
</organism>
<evidence type="ECO:0000313" key="2">
    <source>
        <dbReference type="EMBL" id="ORX96548.1"/>
    </source>
</evidence>
<dbReference type="GO" id="GO:0008270">
    <property type="term" value="F:zinc ion binding"/>
    <property type="evidence" value="ECO:0007669"/>
    <property type="project" value="InterPro"/>
</dbReference>
<dbReference type="AlphaFoldDB" id="A0A1Y1YF19"/>
<feature type="compositionally biased region" description="Basic and acidic residues" evidence="1">
    <location>
        <begin position="89"/>
        <end position="98"/>
    </location>
</feature>
<keyword evidence="3" id="KW-1185">Reference proteome</keyword>
<proteinExistence type="predicted"/>
<dbReference type="GO" id="GO:0000981">
    <property type="term" value="F:DNA-binding transcription factor activity, RNA polymerase II-specific"/>
    <property type="evidence" value="ECO:0007669"/>
    <property type="project" value="InterPro"/>
</dbReference>
<dbReference type="Proteomes" id="UP000193144">
    <property type="component" value="Unassembled WGS sequence"/>
</dbReference>
<feature type="compositionally biased region" description="Polar residues" evidence="1">
    <location>
        <begin position="101"/>
        <end position="120"/>
    </location>
</feature>
<dbReference type="InterPro" id="IPR036864">
    <property type="entry name" value="Zn2-C6_fun-type_DNA-bd_sf"/>
</dbReference>
<feature type="region of interest" description="Disordered" evidence="1">
    <location>
        <begin position="89"/>
        <end position="121"/>
    </location>
</feature>
<reference evidence="2 3" key="1">
    <citation type="submission" date="2016-07" db="EMBL/GenBank/DDBJ databases">
        <title>Pervasive Adenine N6-methylation of Active Genes in Fungi.</title>
        <authorList>
            <consortium name="DOE Joint Genome Institute"/>
            <person name="Mondo S.J."/>
            <person name="Dannebaum R.O."/>
            <person name="Kuo R.C."/>
            <person name="Labutti K."/>
            <person name="Haridas S."/>
            <person name="Kuo A."/>
            <person name="Salamov A."/>
            <person name="Ahrendt S.R."/>
            <person name="Lipzen A."/>
            <person name="Sullivan W."/>
            <person name="Andreopoulos W.B."/>
            <person name="Clum A."/>
            <person name="Lindquist E."/>
            <person name="Daum C."/>
            <person name="Ramamoorthy G.K."/>
            <person name="Gryganskyi A."/>
            <person name="Culley D."/>
            <person name="Magnuson J.K."/>
            <person name="James T.Y."/>
            <person name="O'Malley M.A."/>
            <person name="Stajich J.E."/>
            <person name="Spatafora J.W."/>
            <person name="Visel A."/>
            <person name="Grigoriev I.V."/>
        </authorList>
    </citation>
    <scope>NUCLEOTIDE SEQUENCE [LARGE SCALE GENOMIC DNA]</scope>
    <source>
        <strain evidence="2 3">CBS 115471</strain>
    </source>
</reference>
<name>A0A1Y1YF19_9PLEO</name>
<gene>
    <name evidence="2" type="ORF">BCR34DRAFT_593817</name>
</gene>
<dbReference type="SUPFAM" id="SSF57701">
    <property type="entry name" value="Zn2/Cys6 DNA-binding domain"/>
    <property type="match status" value="1"/>
</dbReference>
<feature type="region of interest" description="Disordered" evidence="1">
    <location>
        <begin position="1"/>
        <end position="26"/>
    </location>
</feature>
<feature type="compositionally biased region" description="Basic and acidic residues" evidence="1">
    <location>
        <begin position="1"/>
        <end position="14"/>
    </location>
</feature>
<evidence type="ECO:0000256" key="1">
    <source>
        <dbReference type="SAM" id="MobiDB-lite"/>
    </source>
</evidence>
<sequence>MDRRTPDLAGDNRSEPPASLSGAKFRRTSTACPRCRRLRSKCVQEERKLPCGPCRRSSEIEAQFCAFPTRGDDKDRRFRFKTIWQDLDRQQPDEDSRHYRASSSRTAEPESESAQVTLSPLTARKTESYSAPNLCSLLPPYDALSKAALYFSALVCS</sequence>
<accession>A0A1Y1YF19</accession>
<protein>
    <recommendedName>
        <fullName evidence="4">Zn(2)-C6 fungal-type domain-containing protein</fullName>
    </recommendedName>
</protein>
<evidence type="ECO:0008006" key="4">
    <source>
        <dbReference type="Google" id="ProtNLM"/>
    </source>
</evidence>
<evidence type="ECO:0000313" key="3">
    <source>
        <dbReference type="Proteomes" id="UP000193144"/>
    </source>
</evidence>
<dbReference type="EMBL" id="MCFA01000254">
    <property type="protein sequence ID" value="ORX96548.1"/>
    <property type="molecule type" value="Genomic_DNA"/>
</dbReference>
<comment type="caution">
    <text evidence="2">The sequence shown here is derived from an EMBL/GenBank/DDBJ whole genome shotgun (WGS) entry which is preliminary data.</text>
</comment>